<keyword evidence="15" id="KW-1185">Reference proteome</keyword>
<evidence type="ECO:0000256" key="6">
    <source>
        <dbReference type="ARBA" id="ARBA00022755"/>
    </source>
</evidence>
<dbReference type="Gene3D" id="3.90.600.10">
    <property type="entry name" value="Phosphoribosylglycinamide synthetase, C-terminal domain"/>
    <property type="match status" value="1"/>
</dbReference>
<dbReference type="SMART" id="SM01209">
    <property type="entry name" value="GARS_A"/>
    <property type="match status" value="1"/>
</dbReference>
<dbReference type="Gene3D" id="3.40.50.20">
    <property type="match status" value="1"/>
</dbReference>
<evidence type="ECO:0000256" key="10">
    <source>
        <dbReference type="ARBA" id="ARBA00042864"/>
    </source>
</evidence>
<feature type="domain" description="ATP-grasp" evidence="13">
    <location>
        <begin position="107"/>
        <end position="315"/>
    </location>
</feature>
<dbReference type="SUPFAM" id="SSF56059">
    <property type="entry name" value="Glutathione synthetase ATP-binding domain-like"/>
    <property type="match status" value="1"/>
</dbReference>
<gene>
    <name evidence="11" type="primary">purD</name>
    <name evidence="14" type="ORF">COP05_07980</name>
</gene>
<comment type="catalytic activity">
    <reaction evidence="11">
        <text>5-phospho-beta-D-ribosylamine + glycine + ATP = N(1)-(5-phospho-beta-D-ribosyl)glycinamide + ADP + phosphate + H(+)</text>
        <dbReference type="Rhea" id="RHEA:17453"/>
        <dbReference type="ChEBI" id="CHEBI:15378"/>
        <dbReference type="ChEBI" id="CHEBI:30616"/>
        <dbReference type="ChEBI" id="CHEBI:43474"/>
        <dbReference type="ChEBI" id="CHEBI:57305"/>
        <dbReference type="ChEBI" id="CHEBI:58681"/>
        <dbReference type="ChEBI" id="CHEBI:143788"/>
        <dbReference type="ChEBI" id="CHEBI:456216"/>
        <dbReference type="EC" id="6.3.4.13"/>
    </reaction>
</comment>
<keyword evidence="6 11" id="KW-0658">Purine biosynthesis</keyword>
<evidence type="ECO:0000256" key="9">
    <source>
        <dbReference type="ARBA" id="ARBA00042242"/>
    </source>
</evidence>
<proteinExistence type="inferred from homology"/>
<sequence length="434" mass="45127">MKILVVGTGAREHALVRRLSQDSIPHDLHAAPGNPGMEAHAAIHDVSLGDSAALTALALELGIELVVIGPEAPLVAGLADDMREAGLTVFGPSKAAAELEGSKDFAKRIMSEAGVATARSMTVADPALLEAALDDMNPGGSTPYVVKADGLAAGKGVVVTSSREEALAHARDCLASGAHGSRVVLEEYLDGPELSVFCVCDGERAVPLVPAQDFKRAFKGDEGPNTGGMGAYSPLPWLDENAAMNATVESIAEPVIRAMRERGTPFTGLLFCGLAATSEGLKVIEFNVRFGDPETLVVLERLGSDLGELLQAAATGDLASVPDLAWRDESVVAVVLASEGYPLAAQTGREITGLDEVGEEGCTVIHAGTERDSDGTLRSSGGRVLSVVARENTLEGARVRAQSAIARVLLEGSHYRTDIAERAALGAIERVTQL</sequence>
<dbReference type="GO" id="GO:0016874">
    <property type="term" value="F:ligase activity"/>
    <property type="evidence" value="ECO:0007669"/>
    <property type="project" value="UniProtKB-KW"/>
</dbReference>
<dbReference type="InterPro" id="IPR013815">
    <property type="entry name" value="ATP_grasp_subdomain_1"/>
</dbReference>
<dbReference type="InterPro" id="IPR011761">
    <property type="entry name" value="ATP-grasp"/>
</dbReference>
<dbReference type="Pfam" id="PF01071">
    <property type="entry name" value="GARS_A"/>
    <property type="match status" value="1"/>
</dbReference>
<evidence type="ECO:0000256" key="11">
    <source>
        <dbReference type="HAMAP-Rule" id="MF_00138"/>
    </source>
</evidence>
<dbReference type="InterPro" id="IPR000115">
    <property type="entry name" value="PRibGlycinamide_synth"/>
</dbReference>
<name>A0ABN5DNX1_9MICO</name>
<keyword evidence="4 11" id="KW-0436">Ligase</keyword>
<keyword evidence="7 12" id="KW-0067">ATP-binding</keyword>
<evidence type="ECO:0000256" key="5">
    <source>
        <dbReference type="ARBA" id="ARBA00022741"/>
    </source>
</evidence>
<dbReference type="PANTHER" id="PTHR43472">
    <property type="entry name" value="PHOSPHORIBOSYLAMINE--GLYCINE LIGASE"/>
    <property type="match status" value="1"/>
</dbReference>
<evidence type="ECO:0000313" key="15">
    <source>
        <dbReference type="Proteomes" id="UP000815698"/>
    </source>
</evidence>
<dbReference type="EC" id="6.3.4.13" evidence="3 11"/>
<evidence type="ECO:0000256" key="2">
    <source>
        <dbReference type="ARBA" id="ARBA00005174"/>
    </source>
</evidence>
<dbReference type="SUPFAM" id="SSF52440">
    <property type="entry name" value="PreATP-grasp domain"/>
    <property type="match status" value="1"/>
</dbReference>
<dbReference type="InterPro" id="IPR011054">
    <property type="entry name" value="Rudment_hybrid_motif"/>
</dbReference>
<dbReference type="Pfam" id="PF02844">
    <property type="entry name" value="GARS_N"/>
    <property type="match status" value="1"/>
</dbReference>
<dbReference type="PROSITE" id="PS50975">
    <property type="entry name" value="ATP_GRASP"/>
    <property type="match status" value="1"/>
</dbReference>
<evidence type="ECO:0000256" key="7">
    <source>
        <dbReference type="ARBA" id="ARBA00022840"/>
    </source>
</evidence>
<evidence type="ECO:0000313" key="14">
    <source>
        <dbReference type="EMBL" id="ATH97027.1"/>
    </source>
</evidence>
<dbReference type="InterPro" id="IPR020562">
    <property type="entry name" value="PRibGlycinamide_synth_N"/>
</dbReference>
<organism evidence="14 15">
    <name type="scientific">Dermabacter jinjuensis</name>
    <dbReference type="NCBI Taxonomy" id="1667168"/>
    <lineage>
        <taxon>Bacteria</taxon>
        <taxon>Bacillati</taxon>
        <taxon>Actinomycetota</taxon>
        <taxon>Actinomycetes</taxon>
        <taxon>Micrococcales</taxon>
        <taxon>Dermabacteraceae</taxon>
        <taxon>Dermabacter</taxon>
    </lineage>
</organism>
<dbReference type="InterPro" id="IPR020560">
    <property type="entry name" value="PRibGlycinamide_synth_C-dom"/>
</dbReference>
<dbReference type="HAMAP" id="MF_00138">
    <property type="entry name" value="GARS"/>
    <property type="match status" value="1"/>
</dbReference>
<evidence type="ECO:0000256" key="12">
    <source>
        <dbReference type="PROSITE-ProRule" id="PRU00409"/>
    </source>
</evidence>
<comment type="cofactor">
    <cofactor evidence="1">
        <name>Mn(2+)</name>
        <dbReference type="ChEBI" id="CHEBI:29035"/>
    </cofactor>
</comment>
<keyword evidence="5 12" id="KW-0547">Nucleotide-binding</keyword>
<dbReference type="PANTHER" id="PTHR43472:SF1">
    <property type="entry name" value="PHOSPHORIBOSYLAMINE--GLYCINE LIGASE, CHLOROPLASTIC"/>
    <property type="match status" value="1"/>
</dbReference>
<evidence type="ECO:0000256" key="8">
    <source>
        <dbReference type="ARBA" id="ARBA00038345"/>
    </source>
</evidence>
<dbReference type="SMART" id="SM01210">
    <property type="entry name" value="GARS_C"/>
    <property type="match status" value="1"/>
</dbReference>
<protein>
    <recommendedName>
        <fullName evidence="3 11">Phosphoribosylamine--glycine ligase</fullName>
        <ecNumber evidence="3 11">6.3.4.13</ecNumber>
    </recommendedName>
    <alternativeName>
        <fullName evidence="11">GARS</fullName>
    </alternativeName>
    <alternativeName>
        <fullName evidence="9 11">Glycinamide ribonucleotide synthetase</fullName>
    </alternativeName>
    <alternativeName>
        <fullName evidence="10 11">Phosphoribosylglycinamide synthetase</fullName>
    </alternativeName>
</protein>
<evidence type="ECO:0000259" key="13">
    <source>
        <dbReference type="PROSITE" id="PS50975"/>
    </source>
</evidence>
<dbReference type="SUPFAM" id="SSF51246">
    <property type="entry name" value="Rudiment single hybrid motif"/>
    <property type="match status" value="1"/>
</dbReference>
<evidence type="ECO:0000256" key="4">
    <source>
        <dbReference type="ARBA" id="ARBA00022598"/>
    </source>
</evidence>
<evidence type="ECO:0000256" key="1">
    <source>
        <dbReference type="ARBA" id="ARBA00001936"/>
    </source>
</evidence>
<evidence type="ECO:0000256" key="3">
    <source>
        <dbReference type="ARBA" id="ARBA00013255"/>
    </source>
</evidence>
<dbReference type="RefSeq" id="WP_016664069.1">
    <property type="nucleotide sequence ID" value="NZ_CP023482.1"/>
</dbReference>
<accession>A0ABN5DNX1</accession>
<comment type="similarity">
    <text evidence="8 11">Belongs to the GARS family.</text>
</comment>
<reference evidence="14 15" key="1">
    <citation type="journal article" date="2016" name="Int. J. Syst. Evol. Microbiol.">
        <title>Dermabacter jinjuensis sp. nov., a novel species of the genus Dermabacter isolated from a clinical specimen.</title>
        <authorList>
            <person name="Park Y.K."/>
            <person name="Lee K.M."/>
            <person name="Lee W.K."/>
            <person name="Cho M.J."/>
            <person name="Lee H.S."/>
            <person name="Cho Y.G."/>
            <person name="Lee Y.C."/>
            <person name="Lee W.K."/>
            <person name="Seong W.K."/>
            <person name="Hwang K.J."/>
        </authorList>
    </citation>
    <scope>NUCLEOTIDE SEQUENCE [LARGE SCALE GENOMIC DNA]</scope>
    <source>
        <strain evidence="14 15">32T</strain>
    </source>
</reference>
<dbReference type="InterPro" id="IPR020561">
    <property type="entry name" value="PRibGlycinamid_synth_ATP-grasp"/>
</dbReference>
<dbReference type="NCBIfam" id="TIGR00877">
    <property type="entry name" value="purD"/>
    <property type="match status" value="1"/>
</dbReference>
<dbReference type="InterPro" id="IPR016185">
    <property type="entry name" value="PreATP-grasp_dom_sf"/>
</dbReference>
<dbReference type="Proteomes" id="UP000815698">
    <property type="component" value="Chromosome"/>
</dbReference>
<comment type="pathway">
    <text evidence="2 11">Purine metabolism; IMP biosynthesis via de novo pathway; N(1)-(5-phospho-D-ribosyl)glycinamide from 5-phospho-alpha-D-ribose 1-diphosphate: step 2/2.</text>
</comment>
<dbReference type="Gene3D" id="3.30.1490.20">
    <property type="entry name" value="ATP-grasp fold, A domain"/>
    <property type="match status" value="1"/>
</dbReference>
<dbReference type="Pfam" id="PF02843">
    <property type="entry name" value="GARS_C"/>
    <property type="match status" value="1"/>
</dbReference>
<dbReference type="Gene3D" id="3.30.470.20">
    <property type="entry name" value="ATP-grasp fold, B domain"/>
    <property type="match status" value="1"/>
</dbReference>
<dbReference type="EMBL" id="CP023482">
    <property type="protein sequence ID" value="ATH97027.1"/>
    <property type="molecule type" value="Genomic_DNA"/>
</dbReference>
<dbReference type="InterPro" id="IPR037123">
    <property type="entry name" value="PRibGlycinamide_synth_C_sf"/>
</dbReference>